<name>A0A1G2ATU0_9BACT</name>
<evidence type="ECO:0008006" key="4">
    <source>
        <dbReference type="Google" id="ProtNLM"/>
    </source>
</evidence>
<dbReference type="Proteomes" id="UP000177165">
    <property type="component" value="Unassembled WGS sequence"/>
</dbReference>
<dbReference type="Gene3D" id="3.40.1400.10">
    <property type="entry name" value="Sugar-phosphate isomerase, RpiB/LacA/LacB"/>
    <property type="match status" value="1"/>
</dbReference>
<dbReference type="PIRSF" id="PIRSF005384">
    <property type="entry name" value="RpiB_LacA_B"/>
    <property type="match status" value="1"/>
</dbReference>
<dbReference type="PANTHER" id="PTHR30345:SF0">
    <property type="entry name" value="DNA DAMAGE-REPAIR_TOLERATION PROTEIN DRT102"/>
    <property type="match status" value="1"/>
</dbReference>
<dbReference type="InterPro" id="IPR036569">
    <property type="entry name" value="RpiB_LacA_LacB_sf"/>
</dbReference>
<dbReference type="NCBIfam" id="NF004051">
    <property type="entry name" value="PRK05571.1"/>
    <property type="match status" value="1"/>
</dbReference>
<dbReference type="GO" id="GO:0004751">
    <property type="term" value="F:ribose-5-phosphate isomerase activity"/>
    <property type="evidence" value="ECO:0007669"/>
    <property type="project" value="TreeGrafter"/>
</dbReference>
<evidence type="ECO:0000313" key="2">
    <source>
        <dbReference type="EMBL" id="OGY79440.1"/>
    </source>
</evidence>
<dbReference type="AlphaFoldDB" id="A0A1G2ATU0"/>
<evidence type="ECO:0000313" key="3">
    <source>
        <dbReference type="Proteomes" id="UP000177165"/>
    </source>
</evidence>
<accession>A0A1G2ATU0</accession>
<dbReference type="Pfam" id="PF02502">
    <property type="entry name" value="LacAB_rpiB"/>
    <property type="match status" value="1"/>
</dbReference>
<dbReference type="InterPro" id="IPR003500">
    <property type="entry name" value="RpiB_LacA_LacB"/>
</dbReference>
<reference evidence="2 3" key="1">
    <citation type="journal article" date="2016" name="Nat. Commun.">
        <title>Thousands of microbial genomes shed light on interconnected biogeochemical processes in an aquifer system.</title>
        <authorList>
            <person name="Anantharaman K."/>
            <person name="Brown C.T."/>
            <person name="Hug L.A."/>
            <person name="Sharon I."/>
            <person name="Castelle C.J."/>
            <person name="Probst A.J."/>
            <person name="Thomas B.C."/>
            <person name="Singh A."/>
            <person name="Wilkins M.J."/>
            <person name="Karaoz U."/>
            <person name="Brodie E.L."/>
            <person name="Williams K.H."/>
            <person name="Hubbard S.S."/>
            <person name="Banfield J.F."/>
        </authorList>
    </citation>
    <scope>NUCLEOTIDE SEQUENCE [LARGE SCALE GENOMIC DNA]</scope>
</reference>
<dbReference type="PANTHER" id="PTHR30345">
    <property type="entry name" value="RIBOSE-5-PHOSPHATE ISOMERASE B"/>
    <property type="match status" value="1"/>
</dbReference>
<dbReference type="SUPFAM" id="SSF89623">
    <property type="entry name" value="Ribose/Galactose isomerase RpiB/AlsB"/>
    <property type="match status" value="1"/>
</dbReference>
<protein>
    <recommendedName>
        <fullName evidence="4">Ribose-5-phosphate isomerase</fullName>
    </recommendedName>
</protein>
<comment type="caution">
    <text evidence="2">The sequence shown here is derived from an EMBL/GenBank/DDBJ whole genome shotgun (WGS) entry which is preliminary data.</text>
</comment>
<dbReference type="STRING" id="1798540.A3B74_00235"/>
<proteinExistence type="inferred from homology"/>
<evidence type="ECO:0000256" key="1">
    <source>
        <dbReference type="ARBA" id="ARBA00008754"/>
    </source>
</evidence>
<comment type="similarity">
    <text evidence="1">Belongs to the LacAB/RpiB family.</text>
</comment>
<dbReference type="NCBIfam" id="TIGR00689">
    <property type="entry name" value="rpiB_lacA_lacB"/>
    <property type="match status" value="1"/>
</dbReference>
<gene>
    <name evidence="2" type="ORF">A3B74_00235</name>
</gene>
<dbReference type="GO" id="GO:0019316">
    <property type="term" value="P:D-allose catabolic process"/>
    <property type="evidence" value="ECO:0007669"/>
    <property type="project" value="TreeGrafter"/>
</dbReference>
<organism evidence="2 3">
    <name type="scientific">Candidatus Kerfeldbacteria bacterium RIFCSPHIGHO2_02_FULL_42_14</name>
    <dbReference type="NCBI Taxonomy" id="1798540"/>
    <lineage>
        <taxon>Bacteria</taxon>
        <taxon>Candidatus Kerfeldiibacteriota</taxon>
    </lineage>
</organism>
<dbReference type="EMBL" id="MHKB01000009">
    <property type="protein sequence ID" value="OGY79440.1"/>
    <property type="molecule type" value="Genomic_DNA"/>
</dbReference>
<dbReference type="GO" id="GO:0009052">
    <property type="term" value="P:pentose-phosphate shunt, non-oxidative branch"/>
    <property type="evidence" value="ECO:0007669"/>
    <property type="project" value="TreeGrafter"/>
</dbReference>
<sequence length="148" mass="16707">MLYLGTDHQGFRTKERLKHWLESKQIPYKDMGSFSFHKADDYPDFASFVARAVQQSPQRHRGILLCGSGVGVSIVANKFRNIRAALCATPAIAKASRSDDNSNVLALPASFLSWPALQRIVSVWLTAPFSGFSRHKRRIAKIHRIERL</sequence>